<dbReference type="OrthoDB" id="9768289at2"/>
<keyword evidence="4 12" id="KW-0812">Transmembrane</keyword>
<dbReference type="CDD" id="cd03505">
    <property type="entry name" value="Delta9-FADS-like"/>
    <property type="match status" value="1"/>
</dbReference>
<accession>A0A3A8H714</accession>
<comment type="caution">
    <text evidence="14">The sequence shown here is derived from an EMBL/GenBank/DDBJ whole genome shotgun (WGS) entry which is preliminary data.</text>
</comment>
<comment type="subcellular location">
    <subcellularLocation>
        <location evidence="1">Membrane</location>
        <topology evidence="1">Multi-pass membrane protein</topology>
    </subcellularLocation>
</comment>
<feature type="transmembrane region" description="Helical" evidence="12">
    <location>
        <begin position="6"/>
        <end position="26"/>
    </location>
</feature>
<keyword evidence="11" id="KW-0275">Fatty acid biosynthesis</keyword>
<evidence type="ECO:0000256" key="6">
    <source>
        <dbReference type="ARBA" id="ARBA00022989"/>
    </source>
</evidence>
<keyword evidence="10 12" id="KW-0472">Membrane</keyword>
<keyword evidence="6 12" id="KW-1133">Transmembrane helix</keyword>
<keyword evidence="5" id="KW-0276">Fatty acid metabolism</keyword>
<evidence type="ECO:0000313" key="14">
    <source>
        <dbReference type="EMBL" id="NOK39108.1"/>
    </source>
</evidence>
<protein>
    <submittedName>
        <fullName evidence="14">Acyl-CoA desaturase</fullName>
    </submittedName>
</protein>
<dbReference type="Proteomes" id="UP000563426">
    <property type="component" value="Unassembled WGS sequence"/>
</dbReference>
<feature type="transmembrane region" description="Helical" evidence="12">
    <location>
        <begin position="152"/>
        <end position="172"/>
    </location>
</feature>
<dbReference type="PANTHER" id="PTHR11351">
    <property type="entry name" value="ACYL-COA DESATURASE"/>
    <property type="match status" value="1"/>
</dbReference>
<dbReference type="RefSeq" id="WP_120529892.1">
    <property type="nucleotide sequence ID" value="NZ_JABFJV010000416.1"/>
</dbReference>
<evidence type="ECO:0000256" key="1">
    <source>
        <dbReference type="ARBA" id="ARBA00004141"/>
    </source>
</evidence>
<evidence type="ECO:0000256" key="11">
    <source>
        <dbReference type="ARBA" id="ARBA00023160"/>
    </source>
</evidence>
<proteinExistence type="inferred from homology"/>
<evidence type="ECO:0000256" key="12">
    <source>
        <dbReference type="SAM" id="Phobius"/>
    </source>
</evidence>
<dbReference type="GO" id="GO:0006633">
    <property type="term" value="P:fatty acid biosynthetic process"/>
    <property type="evidence" value="ECO:0007669"/>
    <property type="project" value="UniProtKB-KW"/>
</dbReference>
<evidence type="ECO:0000256" key="4">
    <source>
        <dbReference type="ARBA" id="ARBA00022692"/>
    </source>
</evidence>
<evidence type="ECO:0000256" key="2">
    <source>
        <dbReference type="ARBA" id="ARBA00008749"/>
    </source>
</evidence>
<feature type="transmembrane region" description="Helical" evidence="12">
    <location>
        <begin position="128"/>
        <end position="146"/>
    </location>
</feature>
<evidence type="ECO:0000256" key="3">
    <source>
        <dbReference type="ARBA" id="ARBA00022516"/>
    </source>
</evidence>
<dbReference type="GO" id="GO:0016020">
    <property type="term" value="C:membrane"/>
    <property type="evidence" value="ECO:0007669"/>
    <property type="project" value="UniProtKB-SubCell"/>
</dbReference>
<evidence type="ECO:0000256" key="10">
    <source>
        <dbReference type="ARBA" id="ARBA00023136"/>
    </source>
</evidence>
<dbReference type="InterPro" id="IPR015876">
    <property type="entry name" value="Acyl-CoA_DS"/>
</dbReference>
<keyword evidence="8" id="KW-0408">Iron</keyword>
<dbReference type="PANTHER" id="PTHR11351:SF31">
    <property type="entry name" value="DESATURASE 1, ISOFORM A-RELATED"/>
    <property type="match status" value="1"/>
</dbReference>
<keyword evidence="3" id="KW-0444">Lipid biosynthesis</keyword>
<name>A0A3A8H714_9BACT</name>
<dbReference type="Pfam" id="PF00487">
    <property type="entry name" value="FA_desaturase"/>
    <property type="match status" value="1"/>
</dbReference>
<evidence type="ECO:0000256" key="7">
    <source>
        <dbReference type="ARBA" id="ARBA00023002"/>
    </source>
</evidence>
<evidence type="ECO:0000256" key="5">
    <source>
        <dbReference type="ARBA" id="ARBA00022832"/>
    </source>
</evidence>
<keyword evidence="15" id="KW-1185">Reference proteome</keyword>
<keyword evidence="7" id="KW-0560">Oxidoreductase</keyword>
<evidence type="ECO:0000313" key="15">
    <source>
        <dbReference type="Proteomes" id="UP000563426"/>
    </source>
</evidence>
<keyword evidence="9" id="KW-0443">Lipid metabolism</keyword>
<sequence>MAIVIFFISHWLLCVFFQSFFQHRYAAHRMYSMGPRTEKVMHLLTYLVQGSSYLSPRAYAILHREHHAFSDTENDPHSPHYFKDVMRMMWHTKERYTGILTRKIQPEPRFEGGYPEWKLVDETLGQSWFAVLGWVALYTAFYVTFATSPWQFLLLPVHFVMGPVHGAIVNWCGHKYGYRNFKGSDKSRNTLPVDVLCMGELFQNNHHKYGSSPNFAARAFEIDPTWQVMRVLSKLGVIRITTPQRAVYPEPREVARQSGAGAQTA</sequence>
<feature type="domain" description="Fatty acid desaturase" evidence="13">
    <location>
        <begin position="12"/>
        <end position="213"/>
    </location>
</feature>
<dbReference type="AlphaFoldDB" id="A0A3A8H714"/>
<evidence type="ECO:0000256" key="9">
    <source>
        <dbReference type="ARBA" id="ARBA00023098"/>
    </source>
</evidence>
<evidence type="ECO:0000259" key="13">
    <source>
        <dbReference type="Pfam" id="PF00487"/>
    </source>
</evidence>
<comment type="similarity">
    <text evidence="2">Belongs to the fatty acid desaturase type 2 family.</text>
</comment>
<organism evidence="14 15">
    <name type="scientific">Corallococcus exercitus</name>
    <dbReference type="NCBI Taxonomy" id="2316736"/>
    <lineage>
        <taxon>Bacteria</taxon>
        <taxon>Pseudomonadati</taxon>
        <taxon>Myxococcota</taxon>
        <taxon>Myxococcia</taxon>
        <taxon>Myxococcales</taxon>
        <taxon>Cystobacterineae</taxon>
        <taxon>Myxococcaceae</taxon>
        <taxon>Corallococcus</taxon>
    </lineage>
</organism>
<dbReference type="EMBL" id="JABFJV010000416">
    <property type="protein sequence ID" value="NOK39108.1"/>
    <property type="molecule type" value="Genomic_DNA"/>
</dbReference>
<gene>
    <name evidence="14" type="ORF">HMI49_38615</name>
</gene>
<dbReference type="InterPro" id="IPR005804">
    <property type="entry name" value="FA_desaturase_dom"/>
</dbReference>
<evidence type="ECO:0000256" key="8">
    <source>
        <dbReference type="ARBA" id="ARBA00023004"/>
    </source>
</evidence>
<dbReference type="GO" id="GO:0016717">
    <property type="term" value="F:oxidoreductase activity, acting on paired donors, with oxidation of a pair of donors resulting in the reduction of molecular oxygen to two molecules of water"/>
    <property type="evidence" value="ECO:0007669"/>
    <property type="project" value="InterPro"/>
</dbReference>
<reference evidence="14 15" key="1">
    <citation type="submission" date="2020-05" db="EMBL/GenBank/DDBJ databases">
        <authorList>
            <person name="Whitworth D."/>
        </authorList>
    </citation>
    <scope>NUCLEOTIDE SEQUENCE [LARGE SCALE GENOMIC DNA]</scope>
    <source>
        <strain evidence="14 15">AB043B</strain>
    </source>
</reference>